<protein>
    <recommendedName>
        <fullName evidence="3">DUF4795 domain-containing protein</fullName>
    </recommendedName>
</protein>
<evidence type="ECO:0000313" key="4">
    <source>
        <dbReference type="EMBL" id="JAP38711.1"/>
    </source>
</evidence>
<gene>
    <name evidence="4" type="ORF">TR86997</name>
</gene>
<sequence>MATRSALVFTNITVFAVFLYKYFPLAAFNCPPPLCKHAVVFMRKFPHLLPRPRTHAGSASRPERIPSSPSQQPAVGTHLKPPQQPPPTAEAFTLPNEAERAAKALQALEKQQSLAPSVTDGDTAETPLSDSRSPWHRRLSNVEDKLRQLETFTNGLGEQVKRLRSGLEEVKGGLTEQQHKTEVLKAEVEDLDQQKASITYVDESLSKKLDKSDLDSKLDRALFDQTTDGIRRIVEGLLEKLLAVETELKGIIDGLSGNILSKAEKDDLEELRKWLEKKLASLPARTKRASKKHPVDDCCQLGHLHGDGAAGIRRKIVSHFHCISCDRPLELEVDKTDVPTLPELRSFRQGRSPRPLALKDLARARRRRNLSDLRAFYLDPPYVDLGISYYDAYRSPRQCGGQHTTTSPESRLRRAQMALGMAYDEDELEDIPGFAAIENGASSPERMRKSTIALPPLDGMRPQSAGGIRHVALTGRQTPRNSVDGRTQGLRLVALTKESDLQAFPIGPEPSAVFEREGSAKSLSEDWKKGESGERVTQESEKVGVGMAAAPPSSATATVRHSSDLSNPEEIKMMDMETIPVENERENPGNAEQISDDHPMDTGHKEDP</sequence>
<keyword evidence="2" id="KW-1133">Transmembrane helix</keyword>
<feature type="compositionally biased region" description="Basic and acidic residues" evidence="1">
    <location>
        <begin position="514"/>
        <end position="542"/>
    </location>
</feature>
<feature type="transmembrane region" description="Helical" evidence="2">
    <location>
        <begin position="7"/>
        <end position="23"/>
    </location>
</feature>
<proteinExistence type="predicted"/>
<feature type="region of interest" description="Disordered" evidence="1">
    <location>
        <begin position="503"/>
        <end position="608"/>
    </location>
</feature>
<dbReference type="AlphaFoldDB" id="A0A0X3NFE2"/>
<feature type="compositionally biased region" description="Basic and acidic residues" evidence="1">
    <location>
        <begin position="595"/>
        <end position="608"/>
    </location>
</feature>
<dbReference type="PANTHER" id="PTHR47080:SF1">
    <property type="entry name" value="CHROMOSOME 16 OPEN READING FRAME 96"/>
    <property type="match status" value="1"/>
</dbReference>
<keyword evidence="2" id="KW-0812">Transmembrane</keyword>
<dbReference type="InterPro" id="IPR032013">
    <property type="entry name" value="DUF4795"/>
</dbReference>
<reference evidence="4" key="1">
    <citation type="submission" date="2016-01" db="EMBL/GenBank/DDBJ databases">
        <title>Reference transcriptome for the parasite Schistocephalus solidus: insights into the molecular evolution of parasitism.</title>
        <authorList>
            <person name="Hebert F.O."/>
            <person name="Grambauer S."/>
            <person name="Barber I."/>
            <person name="Landry C.R."/>
            <person name="Aubin-Horth N."/>
        </authorList>
    </citation>
    <scope>NUCLEOTIDE SEQUENCE</scope>
</reference>
<keyword evidence="2" id="KW-0472">Membrane</keyword>
<organism evidence="4">
    <name type="scientific">Schistocephalus solidus</name>
    <name type="common">Tapeworm</name>
    <dbReference type="NCBI Taxonomy" id="70667"/>
    <lineage>
        <taxon>Eukaryota</taxon>
        <taxon>Metazoa</taxon>
        <taxon>Spiralia</taxon>
        <taxon>Lophotrochozoa</taxon>
        <taxon>Platyhelminthes</taxon>
        <taxon>Cestoda</taxon>
        <taxon>Eucestoda</taxon>
        <taxon>Diphyllobothriidea</taxon>
        <taxon>Diphyllobothriidae</taxon>
        <taxon>Schistocephalus</taxon>
    </lineage>
</organism>
<dbReference type="Pfam" id="PF16043">
    <property type="entry name" value="DUF4795"/>
    <property type="match status" value="1"/>
</dbReference>
<dbReference type="EMBL" id="GEEE01024514">
    <property type="protein sequence ID" value="JAP38711.1"/>
    <property type="molecule type" value="Transcribed_RNA"/>
</dbReference>
<evidence type="ECO:0000256" key="1">
    <source>
        <dbReference type="SAM" id="MobiDB-lite"/>
    </source>
</evidence>
<feature type="domain" description="DUF4795" evidence="3">
    <location>
        <begin position="144"/>
        <end position="355"/>
    </location>
</feature>
<name>A0A0X3NFE2_SCHSO</name>
<dbReference type="PANTHER" id="PTHR47080">
    <property type="entry name" value="CHROMOSOME 16 OPEN READING FRAME 96"/>
    <property type="match status" value="1"/>
</dbReference>
<feature type="compositionally biased region" description="Low complexity" evidence="1">
    <location>
        <begin position="548"/>
        <end position="558"/>
    </location>
</feature>
<feature type="region of interest" description="Disordered" evidence="1">
    <location>
        <begin position="51"/>
        <end position="91"/>
    </location>
</feature>
<accession>A0A0X3NFE2</accession>
<feature type="region of interest" description="Disordered" evidence="1">
    <location>
        <begin position="110"/>
        <end position="136"/>
    </location>
</feature>
<evidence type="ECO:0000256" key="2">
    <source>
        <dbReference type="SAM" id="Phobius"/>
    </source>
</evidence>
<evidence type="ECO:0000259" key="3">
    <source>
        <dbReference type="Pfam" id="PF16043"/>
    </source>
</evidence>